<dbReference type="Proteomes" id="UP000321436">
    <property type="component" value="Unassembled WGS sequence"/>
</dbReference>
<sequence>MHNITLIGTRHAECGKCNSDELYQIIGNIQPEVIFEEIPPSFFDAYYINKTRNNLETDAINKYSETHKVKQIPVDCDNVPSESFFQDHGYMLKRIEGLIDINGFNYRSLVDSNWAYVQKYGFKYLNSVCCINMNDEIYNTIEKSLQILNNGKLFQTHQLMSEINEKRETVMLQNIYKYSEGHSYDKAIFILGAGHRKSIMQKIQKYQRSEELKLNWTFYM</sequence>
<dbReference type="OrthoDB" id="674654at2"/>
<dbReference type="AlphaFoldDB" id="A0A512RFN0"/>
<keyword evidence="2" id="KW-1185">Reference proteome</keyword>
<reference evidence="1 2" key="1">
    <citation type="submission" date="2019-07" db="EMBL/GenBank/DDBJ databases">
        <title>Whole genome shotgun sequence of Chitinophaga cymbidii NBRC 109752.</title>
        <authorList>
            <person name="Hosoyama A."/>
            <person name="Uohara A."/>
            <person name="Ohji S."/>
            <person name="Ichikawa N."/>
        </authorList>
    </citation>
    <scope>NUCLEOTIDE SEQUENCE [LARGE SCALE GENOMIC DNA]</scope>
    <source>
        <strain evidence="1 2">NBRC 109752</strain>
    </source>
</reference>
<evidence type="ECO:0000313" key="2">
    <source>
        <dbReference type="Proteomes" id="UP000321436"/>
    </source>
</evidence>
<evidence type="ECO:0008006" key="3">
    <source>
        <dbReference type="Google" id="ProtNLM"/>
    </source>
</evidence>
<protein>
    <recommendedName>
        <fullName evidence="3">TraB family protein</fullName>
    </recommendedName>
</protein>
<dbReference type="EMBL" id="BKAU01000001">
    <property type="protein sequence ID" value="GEP94510.1"/>
    <property type="molecule type" value="Genomic_DNA"/>
</dbReference>
<proteinExistence type="predicted"/>
<dbReference type="RefSeq" id="WP_146857976.1">
    <property type="nucleotide sequence ID" value="NZ_BKAU01000001.1"/>
</dbReference>
<evidence type="ECO:0000313" key="1">
    <source>
        <dbReference type="EMBL" id="GEP94510.1"/>
    </source>
</evidence>
<comment type="caution">
    <text evidence="1">The sequence shown here is derived from an EMBL/GenBank/DDBJ whole genome shotgun (WGS) entry which is preliminary data.</text>
</comment>
<accession>A0A512RFN0</accession>
<name>A0A512RFN0_9BACT</name>
<gene>
    <name evidence="1" type="ORF">CCY01nite_07700</name>
</gene>
<organism evidence="1 2">
    <name type="scientific">Chitinophaga cymbidii</name>
    <dbReference type="NCBI Taxonomy" id="1096750"/>
    <lineage>
        <taxon>Bacteria</taxon>
        <taxon>Pseudomonadati</taxon>
        <taxon>Bacteroidota</taxon>
        <taxon>Chitinophagia</taxon>
        <taxon>Chitinophagales</taxon>
        <taxon>Chitinophagaceae</taxon>
        <taxon>Chitinophaga</taxon>
    </lineage>
</organism>